<name>A6NY78_9FIRM</name>
<feature type="transmembrane region" description="Helical" evidence="1">
    <location>
        <begin position="33"/>
        <end position="53"/>
    </location>
</feature>
<evidence type="ECO:0000256" key="1">
    <source>
        <dbReference type="SAM" id="Phobius"/>
    </source>
</evidence>
<evidence type="ECO:0000313" key="2">
    <source>
        <dbReference type="EMBL" id="EDM99248.1"/>
    </source>
</evidence>
<keyword evidence="1" id="KW-1133">Transmembrane helix</keyword>
<reference evidence="2 3" key="1">
    <citation type="submission" date="2007-04" db="EMBL/GenBank/DDBJ databases">
        <authorList>
            <person name="Fulton L."/>
            <person name="Clifton S."/>
            <person name="Fulton B."/>
            <person name="Xu J."/>
            <person name="Minx P."/>
            <person name="Pepin K.H."/>
            <person name="Johnson M."/>
            <person name="Thiruvilangam P."/>
            <person name="Bhonagiri V."/>
            <person name="Nash W.E."/>
            <person name="Mardis E.R."/>
            <person name="Wilson R.K."/>
        </authorList>
    </citation>
    <scope>NUCLEOTIDE SEQUENCE [LARGE SCALE GENOMIC DNA]</scope>
    <source>
        <strain evidence="2 3">ATCC 29799</strain>
    </source>
</reference>
<gene>
    <name evidence="2" type="ORF">BACCAP_03177</name>
</gene>
<proteinExistence type="predicted"/>
<dbReference type="RefSeq" id="WP_006573685.1">
    <property type="nucleotide sequence ID" value="NZ_AAXG02000028.1"/>
</dbReference>
<accession>A6NY78</accession>
<feature type="transmembrane region" description="Helical" evidence="1">
    <location>
        <begin position="65"/>
        <end position="91"/>
    </location>
</feature>
<dbReference type="AlphaFoldDB" id="A6NY78"/>
<sequence length="103" mass="11518">MREKLEFPLFYLIWVIAVVELLLSVHADCLLQIAILGAIGIGITAIFVFVWCGEDDIVQMLLKPILAVMLAAILISSFVTGVPVMFCVLGPEYLVLFQMERVY</sequence>
<protein>
    <submittedName>
        <fullName evidence="2">Uncharacterized protein</fullName>
    </submittedName>
</protein>
<organism evidence="2 3">
    <name type="scientific">Pseudoflavonifractor capillosus ATCC 29799</name>
    <dbReference type="NCBI Taxonomy" id="411467"/>
    <lineage>
        <taxon>Bacteria</taxon>
        <taxon>Bacillati</taxon>
        <taxon>Bacillota</taxon>
        <taxon>Clostridia</taxon>
        <taxon>Eubacteriales</taxon>
        <taxon>Oscillospiraceae</taxon>
        <taxon>Pseudoflavonifractor</taxon>
    </lineage>
</organism>
<keyword evidence="1" id="KW-0472">Membrane</keyword>
<dbReference type="Proteomes" id="UP000003639">
    <property type="component" value="Unassembled WGS sequence"/>
</dbReference>
<keyword evidence="1" id="KW-0812">Transmembrane</keyword>
<reference evidence="2 3" key="2">
    <citation type="submission" date="2007-06" db="EMBL/GenBank/DDBJ databases">
        <title>Draft genome sequence of Pseudoflavonifractor capillosus ATCC 29799.</title>
        <authorList>
            <person name="Sudarsanam P."/>
            <person name="Ley R."/>
            <person name="Guruge J."/>
            <person name="Turnbaugh P.J."/>
            <person name="Mahowald M."/>
            <person name="Liep D."/>
            <person name="Gordon J."/>
        </authorList>
    </citation>
    <scope>NUCLEOTIDE SEQUENCE [LARGE SCALE GENOMIC DNA]</scope>
    <source>
        <strain evidence="2 3">ATCC 29799</strain>
    </source>
</reference>
<feature type="transmembrane region" description="Helical" evidence="1">
    <location>
        <begin position="7"/>
        <end position="27"/>
    </location>
</feature>
<evidence type="ECO:0000313" key="3">
    <source>
        <dbReference type="Proteomes" id="UP000003639"/>
    </source>
</evidence>
<dbReference type="STRING" id="411467.BACCAP_03177"/>
<keyword evidence="3" id="KW-1185">Reference proteome</keyword>
<comment type="caution">
    <text evidence="2">The sequence shown here is derived from an EMBL/GenBank/DDBJ whole genome shotgun (WGS) entry which is preliminary data.</text>
</comment>
<dbReference type="EMBL" id="AAXG02000028">
    <property type="protein sequence ID" value="EDM99248.1"/>
    <property type="molecule type" value="Genomic_DNA"/>
</dbReference>